<sequence length="414" mass="47852">MLQRKEQYHKRTRKQIDVLVEEFLIDIKDDIFDMLCDNNNNSENYYGGLDSDRDTEEEVETTIMLFPEILSLKSTNENKNCYGPGYYPIQCLTFRYMGLFQLECNLKAVSFIPLLARLATKFGQFMDEQRSGLLSTDGKINVLRDLVRTDTEHYNRDHHELVDTKYLIVMKKLRQMGYLKKEDIRRYDILDTLWDDHILAEKRLRFLVEWDPSSLLQSDKVDNIPLHDAALNLSIQPFQIVFKYGLLYFPKKKGICLLFQNNRNSTTPFQHACSIFGQDEVMTVVEDTLLDYQRSSSHDDSNNAEPYNGVDALIMAAIDESVHLDCVYFLLRRQPDVLVKLLSQSSSSNDDDDNIISHDGDDGISSGINNSSNSNNGHSRSRSRDKDDNSVVVNEAMMVNGNPKKKKRRRKDRG</sequence>
<evidence type="ECO:0000313" key="3">
    <source>
        <dbReference type="Proteomes" id="UP000095751"/>
    </source>
</evidence>
<name>A0A1E7F8N0_9STRA</name>
<dbReference type="KEGG" id="fcy:FRACYDRAFT_241053"/>
<evidence type="ECO:0000313" key="2">
    <source>
        <dbReference type="EMBL" id="OEU14506.1"/>
    </source>
</evidence>
<keyword evidence="3" id="KW-1185">Reference proteome</keyword>
<gene>
    <name evidence="2" type="ORF">FRACYDRAFT_241053</name>
</gene>
<dbReference type="EMBL" id="KV784360">
    <property type="protein sequence ID" value="OEU14506.1"/>
    <property type="molecule type" value="Genomic_DNA"/>
</dbReference>
<accession>A0A1E7F8N0</accession>
<feature type="compositionally biased region" description="Basic residues" evidence="1">
    <location>
        <begin position="403"/>
        <end position="414"/>
    </location>
</feature>
<organism evidence="2 3">
    <name type="scientific">Fragilariopsis cylindrus CCMP1102</name>
    <dbReference type="NCBI Taxonomy" id="635003"/>
    <lineage>
        <taxon>Eukaryota</taxon>
        <taxon>Sar</taxon>
        <taxon>Stramenopiles</taxon>
        <taxon>Ochrophyta</taxon>
        <taxon>Bacillariophyta</taxon>
        <taxon>Bacillariophyceae</taxon>
        <taxon>Bacillariophycidae</taxon>
        <taxon>Bacillariales</taxon>
        <taxon>Bacillariaceae</taxon>
        <taxon>Fragilariopsis</taxon>
    </lineage>
</organism>
<dbReference type="Proteomes" id="UP000095751">
    <property type="component" value="Unassembled WGS sequence"/>
</dbReference>
<protein>
    <submittedName>
        <fullName evidence="2">Uncharacterized protein</fullName>
    </submittedName>
</protein>
<feature type="compositionally biased region" description="Low complexity" evidence="1">
    <location>
        <begin position="363"/>
        <end position="378"/>
    </location>
</feature>
<reference evidence="2 3" key="1">
    <citation type="submission" date="2016-09" db="EMBL/GenBank/DDBJ databases">
        <title>Extensive genetic diversity and differential bi-allelic expression allows diatom success in the polar Southern Ocean.</title>
        <authorList>
            <consortium name="DOE Joint Genome Institute"/>
            <person name="Mock T."/>
            <person name="Otillar R.P."/>
            <person name="Strauss J."/>
            <person name="Dupont C."/>
            <person name="Frickenhaus S."/>
            <person name="Maumus F."/>
            <person name="Mcmullan M."/>
            <person name="Sanges R."/>
            <person name="Schmutz J."/>
            <person name="Toseland A."/>
            <person name="Valas R."/>
            <person name="Veluchamy A."/>
            <person name="Ward B.J."/>
            <person name="Allen A."/>
            <person name="Barry K."/>
            <person name="Falciatore A."/>
            <person name="Ferrante M."/>
            <person name="Fortunato A.E."/>
            <person name="Gloeckner G."/>
            <person name="Gruber A."/>
            <person name="Hipkin R."/>
            <person name="Janech M."/>
            <person name="Kroth P."/>
            <person name="Leese F."/>
            <person name="Lindquist E."/>
            <person name="Lyon B.R."/>
            <person name="Martin J."/>
            <person name="Mayer C."/>
            <person name="Parker M."/>
            <person name="Quesneville H."/>
            <person name="Raymond J."/>
            <person name="Uhlig C."/>
            <person name="Valentin K.U."/>
            <person name="Worden A.Z."/>
            <person name="Armbrust E.V."/>
            <person name="Bowler C."/>
            <person name="Green B."/>
            <person name="Moulton V."/>
            <person name="Van Oosterhout C."/>
            <person name="Grigoriev I."/>
        </authorList>
    </citation>
    <scope>NUCLEOTIDE SEQUENCE [LARGE SCALE GENOMIC DNA]</scope>
    <source>
        <strain evidence="2 3">CCMP1102</strain>
    </source>
</reference>
<proteinExistence type="predicted"/>
<dbReference type="InParanoid" id="A0A1E7F8N0"/>
<feature type="region of interest" description="Disordered" evidence="1">
    <location>
        <begin position="344"/>
        <end position="414"/>
    </location>
</feature>
<evidence type="ECO:0000256" key="1">
    <source>
        <dbReference type="SAM" id="MobiDB-lite"/>
    </source>
</evidence>
<dbReference type="AlphaFoldDB" id="A0A1E7F8N0"/>